<keyword evidence="3" id="KW-1185">Reference proteome</keyword>
<feature type="region of interest" description="Disordered" evidence="1">
    <location>
        <begin position="240"/>
        <end position="275"/>
    </location>
</feature>
<evidence type="ECO:0000313" key="3">
    <source>
        <dbReference type="Proteomes" id="UP001642260"/>
    </source>
</evidence>
<protein>
    <recommendedName>
        <fullName evidence="4">Protein PHYTOCHROME KINASE SUBSTRATE 1-like</fullName>
    </recommendedName>
</protein>
<feature type="compositionally biased region" description="Basic and acidic residues" evidence="1">
    <location>
        <begin position="242"/>
        <end position="254"/>
    </location>
</feature>
<dbReference type="EMBL" id="CAKOAT010586264">
    <property type="protein sequence ID" value="CAH8383420.1"/>
    <property type="molecule type" value="Genomic_DNA"/>
</dbReference>
<feature type="compositionally biased region" description="Polar residues" evidence="1">
    <location>
        <begin position="340"/>
        <end position="352"/>
    </location>
</feature>
<sequence>MVSLTSSSSSTPKISFDLTKNNISTSLNVPVSSFSCDSSYLRTKEEAVVTTKKPMELCKTLNININPKGDPELVDEKKMVKKAPEDAEIGVFGAEKYFNGDMDSDKSSSVLSLTNPEAERFVDDLKQSEKKSTGAPSVRSESSWNSQSMLLQNKSVNSCNGSLQEKKPNSGQIQKVNNSKKSFLSNLGCKCVCSDGISVDVDDKNLVKRSSDLIKIQKQEELVQRKSLEVAQKKLTLPQWESRTEVEEDTKSEGSDTSSDLFEIDNLTGKPKPFLERQVNDSISRQGSDSISSTCYAPSEVSIEWSIVTASAADFSVMSECATSPFGRNRFLQIPPRIPTRTSPQRLKPNSSGSGGFLSCKSHKSVMVYGDSDRRGSMNKTSSSYVPRHLQVMETTTKRNSFETRRRISNSSPSPLLYSQY</sequence>
<evidence type="ECO:0000313" key="2">
    <source>
        <dbReference type="EMBL" id="CAH8383420.1"/>
    </source>
</evidence>
<feature type="region of interest" description="Disordered" evidence="1">
    <location>
        <begin position="121"/>
        <end position="147"/>
    </location>
</feature>
<name>A0ABC8LIP9_ERUVS</name>
<dbReference type="AlphaFoldDB" id="A0ABC8LIP9"/>
<proteinExistence type="predicted"/>
<organism evidence="2 3">
    <name type="scientific">Eruca vesicaria subsp. sativa</name>
    <name type="common">Garden rocket</name>
    <name type="synonym">Eruca sativa</name>
    <dbReference type="NCBI Taxonomy" id="29727"/>
    <lineage>
        <taxon>Eukaryota</taxon>
        <taxon>Viridiplantae</taxon>
        <taxon>Streptophyta</taxon>
        <taxon>Embryophyta</taxon>
        <taxon>Tracheophyta</taxon>
        <taxon>Spermatophyta</taxon>
        <taxon>Magnoliopsida</taxon>
        <taxon>eudicotyledons</taxon>
        <taxon>Gunneridae</taxon>
        <taxon>Pentapetalae</taxon>
        <taxon>rosids</taxon>
        <taxon>malvids</taxon>
        <taxon>Brassicales</taxon>
        <taxon>Brassicaceae</taxon>
        <taxon>Brassiceae</taxon>
        <taxon>Eruca</taxon>
    </lineage>
</organism>
<dbReference type="InterPro" id="IPR039615">
    <property type="entry name" value="PKS"/>
</dbReference>
<evidence type="ECO:0008006" key="4">
    <source>
        <dbReference type="Google" id="ProtNLM"/>
    </source>
</evidence>
<feature type="region of interest" description="Disordered" evidence="1">
    <location>
        <begin position="335"/>
        <end position="355"/>
    </location>
</feature>
<feature type="compositionally biased region" description="Polar residues" evidence="1">
    <location>
        <begin position="409"/>
        <end position="421"/>
    </location>
</feature>
<reference evidence="2 3" key="1">
    <citation type="submission" date="2022-03" db="EMBL/GenBank/DDBJ databases">
        <authorList>
            <person name="Macdonald S."/>
            <person name="Ahmed S."/>
            <person name="Newling K."/>
        </authorList>
    </citation>
    <scope>NUCLEOTIDE SEQUENCE [LARGE SCALE GENOMIC DNA]</scope>
</reference>
<gene>
    <name evidence="2" type="ORF">ERUC_LOCUS35903</name>
</gene>
<evidence type="ECO:0000256" key="1">
    <source>
        <dbReference type="SAM" id="MobiDB-lite"/>
    </source>
</evidence>
<comment type="caution">
    <text evidence="2">The sequence shown here is derived from an EMBL/GenBank/DDBJ whole genome shotgun (WGS) entry which is preliminary data.</text>
</comment>
<feature type="region of interest" description="Disordered" evidence="1">
    <location>
        <begin position="395"/>
        <end position="421"/>
    </location>
</feature>
<feature type="compositionally biased region" description="Basic and acidic residues" evidence="1">
    <location>
        <begin position="396"/>
        <end position="406"/>
    </location>
</feature>
<dbReference type="PANTHER" id="PTHR33781:SF16">
    <property type="entry name" value="PROTEIN PHYTOCHROME KINASE SUBSTRATE 1-LIKE"/>
    <property type="match status" value="1"/>
</dbReference>
<accession>A0ABC8LIP9</accession>
<feature type="compositionally biased region" description="Basic and acidic residues" evidence="1">
    <location>
        <begin position="121"/>
        <end position="132"/>
    </location>
</feature>
<dbReference type="Proteomes" id="UP001642260">
    <property type="component" value="Unassembled WGS sequence"/>
</dbReference>
<dbReference type="PANTHER" id="PTHR33781">
    <property type="entry name" value="PROTEIN PHYTOCHROME KINASE SUBSTRATE 1-RELATED"/>
    <property type="match status" value="1"/>
</dbReference>